<dbReference type="AlphaFoldDB" id="A0A1Y2DAZ3"/>
<gene>
    <name evidence="1" type="ORF">BCR35DRAFT_214152</name>
</gene>
<evidence type="ECO:0008006" key="3">
    <source>
        <dbReference type="Google" id="ProtNLM"/>
    </source>
</evidence>
<sequence length="236" mass="26706">MLDRSFEADGIRMLGHLRSLKTLHGVLKSHIPPSPSAPILPPTFELLDFQTDYEIVDDVLHFVLHHSRSSLTRLELINAWWPFGEALDLSPYVALTSLSLCANGGWPICYADGNGGIMGTIKTCRNLTYLKLWGDESDEEPEDEEPFLHHLPPTLTTLVIDEIWAPYENLITDLAKDTVLPALRLLVLNNATQPYEEDSLVDGELPSWPTYNRLRGRMEQIESLCKRRSAEVSWTL</sequence>
<dbReference type="InParanoid" id="A0A1Y2DAZ3"/>
<accession>A0A1Y2DAZ3</accession>
<comment type="caution">
    <text evidence="1">The sequence shown here is derived from an EMBL/GenBank/DDBJ whole genome shotgun (WGS) entry which is preliminary data.</text>
</comment>
<name>A0A1Y2DAZ3_9BASI</name>
<keyword evidence="2" id="KW-1185">Reference proteome</keyword>
<protein>
    <recommendedName>
        <fullName evidence="3">F-box domain-containing protein</fullName>
    </recommendedName>
</protein>
<dbReference type="Proteomes" id="UP000193467">
    <property type="component" value="Unassembled WGS sequence"/>
</dbReference>
<organism evidence="1 2">
    <name type="scientific">Leucosporidium creatinivorum</name>
    <dbReference type="NCBI Taxonomy" id="106004"/>
    <lineage>
        <taxon>Eukaryota</taxon>
        <taxon>Fungi</taxon>
        <taxon>Dikarya</taxon>
        <taxon>Basidiomycota</taxon>
        <taxon>Pucciniomycotina</taxon>
        <taxon>Microbotryomycetes</taxon>
        <taxon>Leucosporidiales</taxon>
        <taxon>Leucosporidium</taxon>
    </lineage>
</organism>
<proteinExistence type="predicted"/>
<evidence type="ECO:0000313" key="1">
    <source>
        <dbReference type="EMBL" id="ORY56438.1"/>
    </source>
</evidence>
<dbReference type="EMBL" id="MCGR01000086">
    <property type="protein sequence ID" value="ORY56438.1"/>
    <property type="molecule type" value="Genomic_DNA"/>
</dbReference>
<reference evidence="1 2" key="1">
    <citation type="submission" date="2016-07" db="EMBL/GenBank/DDBJ databases">
        <title>Pervasive Adenine N6-methylation of Active Genes in Fungi.</title>
        <authorList>
            <consortium name="DOE Joint Genome Institute"/>
            <person name="Mondo S.J."/>
            <person name="Dannebaum R.O."/>
            <person name="Kuo R.C."/>
            <person name="Labutti K."/>
            <person name="Haridas S."/>
            <person name="Kuo A."/>
            <person name="Salamov A."/>
            <person name="Ahrendt S.R."/>
            <person name="Lipzen A."/>
            <person name="Sullivan W."/>
            <person name="Andreopoulos W.B."/>
            <person name="Clum A."/>
            <person name="Lindquist E."/>
            <person name="Daum C."/>
            <person name="Ramamoorthy G.K."/>
            <person name="Gryganskyi A."/>
            <person name="Culley D."/>
            <person name="Magnuson J.K."/>
            <person name="James T.Y."/>
            <person name="O'Malley M.A."/>
            <person name="Stajich J.E."/>
            <person name="Spatafora J.W."/>
            <person name="Visel A."/>
            <person name="Grigoriev I.V."/>
        </authorList>
    </citation>
    <scope>NUCLEOTIDE SEQUENCE [LARGE SCALE GENOMIC DNA]</scope>
    <source>
        <strain evidence="1 2">62-1032</strain>
    </source>
</reference>
<evidence type="ECO:0000313" key="2">
    <source>
        <dbReference type="Proteomes" id="UP000193467"/>
    </source>
</evidence>